<comment type="caution">
    <text evidence="2">The sequence shown here is derived from an EMBL/GenBank/DDBJ whole genome shotgun (WGS) entry which is preliminary data.</text>
</comment>
<dbReference type="EMBL" id="JBDIME010000019">
    <property type="protein sequence ID" value="MEN2791666.1"/>
    <property type="molecule type" value="Genomic_DNA"/>
</dbReference>
<keyword evidence="3" id="KW-1185">Reference proteome</keyword>
<feature type="compositionally biased region" description="Basic and acidic residues" evidence="1">
    <location>
        <begin position="16"/>
        <end position="31"/>
    </location>
</feature>
<feature type="compositionally biased region" description="Acidic residues" evidence="1">
    <location>
        <begin position="1"/>
        <end position="10"/>
    </location>
</feature>
<evidence type="ECO:0000256" key="1">
    <source>
        <dbReference type="SAM" id="MobiDB-lite"/>
    </source>
</evidence>
<proteinExistence type="predicted"/>
<reference evidence="2 3" key="1">
    <citation type="submission" date="2024-05" db="EMBL/GenBank/DDBJ databases">
        <authorList>
            <person name="Liu Q."/>
            <person name="Xin Y.-H."/>
        </authorList>
    </citation>
    <scope>NUCLEOTIDE SEQUENCE [LARGE SCALE GENOMIC DNA]</scope>
    <source>
        <strain evidence="2 3">CGMCC 1.10181</strain>
    </source>
</reference>
<name>A0ABU9Y7C2_9SPHN</name>
<accession>A0ABU9Y7C2</accession>
<organism evidence="2 3">
    <name type="scientific">Sphingomonas oligophenolica</name>
    <dbReference type="NCBI Taxonomy" id="301154"/>
    <lineage>
        <taxon>Bacteria</taxon>
        <taxon>Pseudomonadati</taxon>
        <taxon>Pseudomonadota</taxon>
        <taxon>Alphaproteobacteria</taxon>
        <taxon>Sphingomonadales</taxon>
        <taxon>Sphingomonadaceae</taxon>
        <taxon>Sphingomonas</taxon>
    </lineage>
</organism>
<dbReference type="RefSeq" id="WP_343892084.1">
    <property type="nucleotide sequence ID" value="NZ_BAAAEH010000050.1"/>
</dbReference>
<evidence type="ECO:0000313" key="3">
    <source>
        <dbReference type="Proteomes" id="UP001419910"/>
    </source>
</evidence>
<sequence length="50" mass="5531">MAVVIDEFEATGEPAGDAKGDAAPPREPHPHETRRRLRMVALRVARLSPR</sequence>
<protein>
    <submittedName>
        <fullName evidence="2">Uncharacterized protein</fullName>
    </submittedName>
</protein>
<evidence type="ECO:0000313" key="2">
    <source>
        <dbReference type="EMBL" id="MEN2791666.1"/>
    </source>
</evidence>
<gene>
    <name evidence="2" type="ORF">ABC974_18695</name>
</gene>
<dbReference type="Proteomes" id="UP001419910">
    <property type="component" value="Unassembled WGS sequence"/>
</dbReference>
<feature type="region of interest" description="Disordered" evidence="1">
    <location>
        <begin position="1"/>
        <end position="35"/>
    </location>
</feature>